<dbReference type="EMBL" id="JAEMNX010000048">
    <property type="protein sequence ID" value="MBJ7540048.1"/>
    <property type="molecule type" value="Genomic_DNA"/>
</dbReference>
<organism evidence="1 2">
    <name type="scientific">Marinomonas transparens</name>
    <dbReference type="NCBI Taxonomy" id="2795388"/>
    <lineage>
        <taxon>Bacteria</taxon>
        <taxon>Pseudomonadati</taxon>
        <taxon>Pseudomonadota</taxon>
        <taxon>Gammaproteobacteria</taxon>
        <taxon>Oceanospirillales</taxon>
        <taxon>Oceanospirillaceae</taxon>
        <taxon>Marinomonas</taxon>
    </lineage>
</organism>
<reference evidence="1" key="1">
    <citation type="submission" date="2020-12" db="EMBL/GenBank/DDBJ databases">
        <title>Marinomonas arctica sp. nov., a psychrotolerant bacterium isolated from the Arctic.</title>
        <authorList>
            <person name="Zhang Y."/>
        </authorList>
    </citation>
    <scope>NUCLEOTIDE SEQUENCE</scope>
    <source>
        <strain evidence="1">C1424</strain>
    </source>
</reference>
<protein>
    <submittedName>
        <fullName evidence="1">Ig-like domain-containing protein</fullName>
    </submittedName>
</protein>
<accession>A0A934JU71</accession>
<dbReference type="AlphaFoldDB" id="A0A934JU71"/>
<dbReference type="NCBIfam" id="NF033510">
    <property type="entry name" value="Ca_tandemer"/>
    <property type="match status" value="1"/>
</dbReference>
<gene>
    <name evidence="1" type="ORF">I8J31_20475</name>
</gene>
<keyword evidence="2" id="KW-1185">Reference proteome</keyword>
<sequence>VVTLTAEQIENGVAIEVTPGDSVAASLSDAAGNVVEATSTSISTTDTSVGAPSISLQSAGADGIYNAEELGEDGTVTATISLPDDFNVDTDTLTINGATYSVSAEEMTAGVVTIEVAPEGTVTAQITDAAGNVSTQASETVAGSDTSADAGTVTVDSITEDDVINSTESGQTIAVTGTAAGGDIAAHDVVILMVNETQYVTVVDSDGNWSVEVAGSDLAMDTTLKVDVVSGDAAGNTVRSTTTSTYTVDTSLATPAISFESTGDDGVYNAAE</sequence>
<dbReference type="InterPro" id="IPR013783">
    <property type="entry name" value="Ig-like_fold"/>
</dbReference>
<proteinExistence type="predicted"/>
<dbReference type="Proteomes" id="UP000628710">
    <property type="component" value="Unassembled WGS sequence"/>
</dbReference>
<name>A0A934JU71_9GAMM</name>
<evidence type="ECO:0000313" key="1">
    <source>
        <dbReference type="EMBL" id="MBJ7540048.1"/>
    </source>
</evidence>
<comment type="caution">
    <text evidence="1">The sequence shown here is derived from an EMBL/GenBank/DDBJ whole genome shotgun (WGS) entry which is preliminary data.</text>
</comment>
<dbReference type="NCBIfam" id="NF012196">
    <property type="entry name" value="Ig_like_ice"/>
    <property type="match status" value="1"/>
</dbReference>
<dbReference type="RefSeq" id="WP_199470441.1">
    <property type="nucleotide sequence ID" value="NZ_JAEMNX010000048.1"/>
</dbReference>
<feature type="non-terminal residue" evidence="1">
    <location>
        <position position="272"/>
    </location>
</feature>
<dbReference type="Gene3D" id="2.60.40.10">
    <property type="entry name" value="Immunoglobulins"/>
    <property type="match status" value="2"/>
</dbReference>
<feature type="non-terminal residue" evidence="1">
    <location>
        <position position="1"/>
    </location>
</feature>
<dbReference type="InterPro" id="IPR049826">
    <property type="entry name" value="Ig-like_ice"/>
</dbReference>
<evidence type="ECO:0000313" key="2">
    <source>
        <dbReference type="Proteomes" id="UP000628710"/>
    </source>
</evidence>